<accession>A0A2G8SRJ8</accession>
<dbReference type="InterPro" id="IPR000254">
    <property type="entry name" value="CBD"/>
</dbReference>
<evidence type="ECO:0000313" key="12">
    <source>
        <dbReference type="Proteomes" id="UP000230002"/>
    </source>
</evidence>
<evidence type="ECO:0000259" key="10">
    <source>
        <dbReference type="PROSITE" id="PS51760"/>
    </source>
</evidence>
<protein>
    <recommendedName>
        <fullName evidence="7">Beta-xylanase</fullName>
        <ecNumber evidence="7">3.2.1.8</ecNumber>
    </recommendedName>
</protein>
<sequence length="376" mass="39490">MKNLAALVALATVVAVPANAVAVWGQSYPQGIGYSGSTVCDAGSTCVFENDYYSQCQPGAASSTPPTTTTGSTAPVSTTGLSKAFKAKGKLFWGTASDSNRFSNAQDSAVTIREFGGVTPENSMKWDATEPSRGSFSFTGSDALVNYATQNGMLIRAHTLVWHSQLPSWVSSITDKATLTSVIQTHISTVAGRYKGKVRSWDVVNEIFNEDGTLRSSVFSNVLGQSFVNIAFQAARAADPNAVLYINDYNLDSVNAKVNGLVNLVNSVNSGSKLIDAIGTQMHLSAGGAGGALSALQKLASASVNEVAITELDIVNAAPSDYVAVTNACLQVAKCVSITSWGVRDPDSWRASSNPLLFDANFNPKPAYTAIMQDLA</sequence>
<keyword evidence="5 7" id="KW-0326">Glycosidase</keyword>
<organism evidence="11 12">
    <name type="scientific">Ganoderma sinense ZZ0214-1</name>
    <dbReference type="NCBI Taxonomy" id="1077348"/>
    <lineage>
        <taxon>Eukaryota</taxon>
        <taxon>Fungi</taxon>
        <taxon>Dikarya</taxon>
        <taxon>Basidiomycota</taxon>
        <taxon>Agaricomycotina</taxon>
        <taxon>Agaricomycetes</taxon>
        <taxon>Polyporales</taxon>
        <taxon>Polyporaceae</taxon>
        <taxon>Ganoderma</taxon>
    </lineage>
</organism>
<keyword evidence="3 7" id="KW-0378">Hydrolase</keyword>
<evidence type="ECO:0000259" key="9">
    <source>
        <dbReference type="PROSITE" id="PS51164"/>
    </source>
</evidence>
<dbReference type="Pfam" id="PF00734">
    <property type="entry name" value="CBM_1"/>
    <property type="match status" value="1"/>
</dbReference>
<keyword evidence="12" id="KW-1185">Reference proteome</keyword>
<dbReference type="InterPro" id="IPR044846">
    <property type="entry name" value="GH10"/>
</dbReference>
<keyword evidence="6 7" id="KW-0624">Polysaccharide degradation</keyword>
<feature type="domain" description="CBM1" evidence="9">
    <location>
        <begin position="19"/>
        <end position="57"/>
    </location>
</feature>
<feature type="chain" id="PRO_5013950199" description="Beta-xylanase" evidence="8">
    <location>
        <begin position="21"/>
        <end position="376"/>
    </location>
</feature>
<dbReference type="PRINTS" id="PR00134">
    <property type="entry name" value="GLHYDRLASE10"/>
</dbReference>
<evidence type="ECO:0000256" key="1">
    <source>
        <dbReference type="ARBA" id="ARBA00007495"/>
    </source>
</evidence>
<keyword evidence="4 7" id="KW-0119">Carbohydrate metabolism</keyword>
<dbReference type="SUPFAM" id="SSF57180">
    <property type="entry name" value="Cellulose-binding domain"/>
    <property type="match status" value="1"/>
</dbReference>
<gene>
    <name evidence="11" type="ORF">GSI_00084</name>
</gene>
<dbReference type="EC" id="3.2.1.8" evidence="7"/>
<dbReference type="PANTHER" id="PTHR31490:SF76">
    <property type="entry name" value="ENDO-1,4-BETA-XYLANASE C"/>
    <property type="match status" value="1"/>
</dbReference>
<dbReference type="SMART" id="SM00236">
    <property type="entry name" value="fCBD"/>
    <property type="match status" value="1"/>
</dbReference>
<dbReference type="EMBL" id="AYKW01000001">
    <property type="protein sequence ID" value="PIL36396.1"/>
    <property type="molecule type" value="Genomic_DNA"/>
</dbReference>
<reference evidence="11 12" key="1">
    <citation type="journal article" date="2015" name="Sci. Rep.">
        <title>Chromosome-level genome map provides insights into diverse defense mechanisms in the medicinal fungus Ganoderma sinense.</title>
        <authorList>
            <person name="Zhu Y."/>
            <person name="Xu J."/>
            <person name="Sun C."/>
            <person name="Zhou S."/>
            <person name="Xu H."/>
            <person name="Nelson D.R."/>
            <person name="Qian J."/>
            <person name="Song J."/>
            <person name="Luo H."/>
            <person name="Xiang L."/>
            <person name="Li Y."/>
            <person name="Xu Z."/>
            <person name="Ji A."/>
            <person name="Wang L."/>
            <person name="Lu S."/>
            <person name="Hayward A."/>
            <person name="Sun W."/>
            <person name="Li X."/>
            <person name="Schwartz D.C."/>
            <person name="Wang Y."/>
            <person name="Chen S."/>
        </authorList>
    </citation>
    <scope>NUCLEOTIDE SEQUENCE [LARGE SCALE GENOMIC DNA]</scope>
    <source>
        <strain evidence="11 12">ZZ0214-1</strain>
    </source>
</reference>
<feature type="domain" description="GH10" evidence="10">
    <location>
        <begin position="75"/>
        <end position="374"/>
    </location>
</feature>
<dbReference type="PROSITE" id="PS51760">
    <property type="entry name" value="GH10_2"/>
    <property type="match status" value="1"/>
</dbReference>
<dbReference type="OrthoDB" id="3055998at2759"/>
<name>A0A2G8SRJ8_9APHY</name>
<dbReference type="PROSITE" id="PS51164">
    <property type="entry name" value="CBM1_2"/>
    <property type="match status" value="1"/>
</dbReference>
<dbReference type="SMART" id="SM00633">
    <property type="entry name" value="Glyco_10"/>
    <property type="match status" value="1"/>
</dbReference>
<dbReference type="InterPro" id="IPR017853">
    <property type="entry name" value="GH"/>
</dbReference>
<evidence type="ECO:0000256" key="6">
    <source>
        <dbReference type="ARBA" id="ARBA00023326"/>
    </source>
</evidence>
<feature type="signal peptide" evidence="8">
    <location>
        <begin position="1"/>
        <end position="20"/>
    </location>
</feature>
<dbReference type="Pfam" id="PF00331">
    <property type="entry name" value="Glyco_hydro_10"/>
    <property type="match status" value="1"/>
</dbReference>
<evidence type="ECO:0000256" key="8">
    <source>
        <dbReference type="SAM" id="SignalP"/>
    </source>
</evidence>
<comment type="catalytic activity">
    <reaction evidence="7">
        <text>Endohydrolysis of (1-&gt;4)-beta-D-xylosidic linkages in xylans.</text>
        <dbReference type="EC" id="3.2.1.8"/>
    </reaction>
</comment>
<dbReference type="AlphaFoldDB" id="A0A2G8SRJ8"/>
<evidence type="ECO:0000313" key="11">
    <source>
        <dbReference type="EMBL" id="PIL36396.1"/>
    </source>
</evidence>
<comment type="caution">
    <text evidence="11">The sequence shown here is derived from an EMBL/GenBank/DDBJ whole genome shotgun (WGS) entry which is preliminary data.</text>
</comment>
<evidence type="ECO:0000256" key="7">
    <source>
        <dbReference type="RuleBase" id="RU361174"/>
    </source>
</evidence>
<dbReference type="Gene3D" id="3.20.20.80">
    <property type="entry name" value="Glycosidases"/>
    <property type="match status" value="1"/>
</dbReference>
<dbReference type="Proteomes" id="UP000230002">
    <property type="component" value="Unassembled WGS sequence"/>
</dbReference>
<dbReference type="InterPro" id="IPR001000">
    <property type="entry name" value="GH10_dom"/>
</dbReference>
<proteinExistence type="inferred from homology"/>
<evidence type="ECO:0000256" key="5">
    <source>
        <dbReference type="ARBA" id="ARBA00023295"/>
    </source>
</evidence>
<evidence type="ECO:0000256" key="4">
    <source>
        <dbReference type="ARBA" id="ARBA00023277"/>
    </source>
</evidence>
<evidence type="ECO:0000256" key="2">
    <source>
        <dbReference type="ARBA" id="ARBA00022729"/>
    </source>
</evidence>
<evidence type="ECO:0000256" key="3">
    <source>
        <dbReference type="ARBA" id="ARBA00022801"/>
    </source>
</evidence>
<dbReference type="InterPro" id="IPR035971">
    <property type="entry name" value="CBD_sf"/>
</dbReference>
<dbReference type="STRING" id="1077348.A0A2G8SRJ8"/>
<comment type="similarity">
    <text evidence="1 7">Belongs to the glycosyl hydrolase 10 (cellulase F) family.</text>
</comment>
<dbReference type="SUPFAM" id="SSF51445">
    <property type="entry name" value="(Trans)glycosidases"/>
    <property type="match status" value="1"/>
</dbReference>
<dbReference type="GO" id="GO:0005576">
    <property type="term" value="C:extracellular region"/>
    <property type="evidence" value="ECO:0007669"/>
    <property type="project" value="InterPro"/>
</dbReference>
<dbReference type="GO" id="GO:0031176">
    <property type="term" value="F:endo-1,4-beta-xylanase activity"/>
    <property type="evidence" value="ECO:0007669"/>
    <property type="project" value="UniProtKB-EC"/>
</dbReference>
<dbReference type="GO" id="GO:0000272">
    <property type="term" value="P:polysaccharide catabolic process"/>
    <property type="evidence" value="ECO:0007669"/>
    <property type="project" value="UniProtKB-KW"/>
</dbReference>
<dbReference type="GO" id="GO:0030248">
    <property type="term" value="F:cellulose binding"/>
    <property type="evidence" value="ECO:0007669"/>
    <property type="project" value="InterPro"/>
</dbReference>
<dbReference type="PANTHER" id="PTHR31490">
    <property type="entry name" value="GLYCOSYL HYDROLASE"/>
    <property type="match status" value="1"/>
</dbReference>
<keyword evidence="2 8" id="KW-0732">Signal</keyword>